<evidence type="ECO:0000259" key="1">
    <source>
        <dbReference type="Pfam" id="PF22458"/>
    </source>
</evidence>
<dbReference type="Proteomes" id="UP000712673">
    <property type="component" value="Unassembled WGS sequence"/>
</dbReference>
<gene>
    <name evidence="2" type="ORF">FJZ47_07735</name>
</gene>
<name>A0A937VZX5_UNCTE</name>
<evidence type="ECO:0000313" key="3">
    <source>
        <dbReference type="Proteomes" id="UP000712673"/>
    </source>
</evidence>
<accession>A0A937VZX5</accession>
<proteinExistence type="predicted"/>
<dbReference type="Gene3D" id="3.30.70.1170">
    <property type="entry name" value="Sun protein, domain 3"/>
    <property type="match status" value="1"/>
</dbReference>
<feature type="domain" description="Ribosomal RNA small subunit methyltransferase B-like ferredoxin-like" evidence="1">
    <location>
        <begin position="17"/>
        <end position="67"/>
    </location>
</feature>
<protein>
    <recommendedName>
        <fullName evidence="1">Ribosomal RNA small subunit methyltransferase B-like ferredoxin-like domain-containing protein</fullName>
    </recommendedName>
</protein>
<dbReference type="InterPro" id="IPR054728">
    <property type="entry name" value="RsmB-like_ferredoxin"/>
</dbReference>
<reference evidence="2" key="1">
    <citation type="submission" date="2019-03" db="EMBL/GenBank/DDBJ databases">
        <title>Lake Tanganyika Metagenome-Assembled Genomes (MAGs).</title>
        <authorList>
            <person name="Tran P."/>
        </authorList>
    </citation>
    <scope>NUCLEOTIDE SEQUENCE</scope>
    <source>
        <strain evidence="2">K_DeepCast_65m_m2_066</strain>
    </source>
</reference>
<evidence type="ECO:0000313" key="2">
    <source>
        <dbReference type="EMBL" id="MBM3223673.1"/>
    </source>
</evidence>
<dbReference type="EMBL" id="VGLS01000179">
    <property type="protein sequence ID" value="MBM3223673.1"/>
    <property type="molecule type" value="Genomic_DNA"/>
</dbReference>
<dbReference type="AlphaFoldDB" id="A0A937VZX5"/>
<sequence length="121" mass="13566">MDITAFAPYASFIPDFPAFCTALQAPRTCCLRVNTLRTTPEVVQALLIAQGYDVMSSPLAPKLLLVDHLSHPGRLREALLGYYHPQAFTSALAARSWRRSLVNWSAISVPRLAVKRRIWRS</sequence>
<organism evidence="2 3">
    <name type="scientific">Tectimicrobiota bacterium</name>
    <dbReference type="NCBI Taxonomy" id="2528274"/>
    <lineage>
        <taxon>Bacteria</taxon>
        <taxon>Pseudomonadati</taxon>
        <taxon>Nitrospinota/Tectimicrobiota group</taxon>
        <taxon>Candidatus Tectimicrobiota</taxon>
    </lineage>
</organism>
<dbReference type="Pfam" id="PF22458">
    <property type="entry name" value="RsmF-B_ferredox"/>
    <property type="match status" value="1"/>
</dbReference>
<comment type="caution">
    <text evidence="2">The sequence shown here is derived from an EMBL/GenBank/DDBJ whole genome shotgun (WGS) entry which is preliminary data.</text>
</comment>